<dbReference type="Proteomes" id="UP001230426">
    <property type="component" value="Unassembled WGS sequence"/>
</dbReference>
<evidence type="ECO:0000313" key="2">
    <source>
        <dbReference type="EMBL" id="MDP9864028.1"/>
    </source>
</evidence>
<evidence type="ECO:0000256" key="1">
    <source>
        <dbReference type="SAM" id="MobiDB-lite"/>
    </source>
</evidence>
<keyword evidence="2" id="KW-0240">DNA-directed RNA polymerase</keyword>
<dbReference type="GO" id="GO:0000428">
    <property type="term" value="C:DNA-directed RNA polymerase complex"/>
    <property type="evidence" value="ECO:0007669"/>
    <property type="project" value="UniProtKB-KW"/>
</dbReference>
<keyword evidence="2" id="KW-0804">Transcription</keyword>
<proteinExistence type="predicted"/>
<organism evidence="2 3">
    <name type="scientific">Streptosporangium brasiliense</name>
    <dbReference type="NCBI Taxonomy" id="47480"/>
    <lineage>
        <taxon>Bacteria</taxon>
        <taxon>Bacillati</taxon>
        <taxon>Actinomycetota</taxon>
        <taxon>Actinomycetes</taxon>
        <taxon>Streptosporangiales</taxon>
        <taxon>Streptosporangiaceae</taxon>
        <taxon>Streptosporangium</taxon>
    </lineage>
</organism>
<dbReference type="RefSeq" id="WP_306861425.1">
    <property type="nucleotide sequence ID" value="NZ_JAUSRB010000002.1"/>
</dbReference>
<accession>A0ABT9R467</accession>
<reference evidence="2 3" key="1">
    <citation type="submission" date="2023-07" db="EMBL/GenBank/DDBJ databases">
        <title>Sequencing the genomes of 1000 actinobacteria strains.</title>
        <authorList>
            <person name="Klenk H.-P."/>
        </authorList>
    </citation>
    <scope>NUCLEOTIDE SEQUENCE [LARGE SCALE GENOMIC DNA]</scope>
    <source>
        <strain evidence="2 3">DSM 44109</strain>
    </source>
</reference>
<comment type="caution">
    <text evidence="2">The sequence shown here is derived from an EMBL/GenBank/DDBJ whole genome shotgun (WGS) entry which is preliminary data.</text>
</comment>
<dbReference type="EMBL" id="JAUSRB010000002">
    <property type="protein sequence ID" value="MDP9864028.1"/>
    <property type="molecule type" value="Genomic_DNA"/>
</dbReference>
<keyword evidence="3" id="KW-1185">Reference proteome</keyword>
<feature type="region of interest" description="Disordered" evidence="1">
    <location>
        <begin position="22"/>
        <end position="48"/>
    </location>
</feature>
<evidence type="ECO:0000313" key="3">
    <source>
        <dbReference type="Proteomes" id="UP001230426"/>
    </source>
</evidence>
<protein>
    <submittedName>
        <fullName evidence="2">DNA-directed RNA polymerase subunit RPC12/RpoP</fullName>
    </submittedName>
</protein>
<feature type="region of interest" description="Disordered" evidence="1">
    <location>
        <begin position="97"/>
        <end position="122"/>
    </location>
</feature>
<name>A0ABT9R467_9ACTN</name>
<sequence length="243" mass="26782">MTAGLVALVAWLTGWWRHRETRKATSETMTENNPGDAPETTAEVSGDGDPALTVGAECPRCGTKHTATIPSEEQEIWVTCPCGFKIRFYCAPNDPPDDWDESAGQAKTTATGSDRRRHPYTAPTSTYRRTRAMTTFPLAATAAEMNAAAASHAPADMWVVSRELDQLTEVPAYVALAIRTYTTRLQAEYPIDPAVVEAIHRLYQAQAELVGLAEEIGPLFRRAHADDLKREEAPRTNEPLWNV</sequence>
<gene>
    <name evidence="2" type="ORF">J2S55_003294</name>
</gene>